<dbReference type="GO" id="GO:0005634">
    <property type="term" value="C:nucleus"/>
    <property type="evidence" value="ECO:0007669"/>
    <property type="project" value="UniProtKB-SubCell"/>
</dbReference>
<keyword evidence="5 12" id="KW-0479">Metal-binding</keyword>
<comment type="pathway">
    <text evidence="12">Carbohydrate metabolism; D-ribose degradation; D-ribose 5-phosphate from beta-D-ribopyranose: step 2/2.</text>
</comment>
<keyword evidence="9 12" id="KW-0460">Magnesium</keyword>
<dbReference type="GO" id="GO:0005829">
    <property type="term" value="C:cytosol"/>
    <property type="evidence" value="ECO:0007669"/>
    <property type="project" value="TreeGrafter"/>
</dbReference>
<keyword evidence="12" id="KW-0963">Cytoplasm</keyword>
<feature type="binding site" evidence="12">
    <location>
        <begin position="257"/>
        <end position="258"/>
    </location>
    <ligand>
        <name>ATP</name>
        <dbReference type="ChEBI" id="CHEBI:30616"/>
    </ligand>
</feature>
<evidence type="ECO:0000256" key="7">
    <source>
        <dbReference type="ARBA" id="ARBA00022777"/>
    </source>
</evidence>
<evidence type="ECO:0000256" key="3">
    <source>
        <dbReference type="ARBA" id="ARBA00016943"/>
    </source>
</evidence>
<name>A0A1B6FFD5_9HEMI</name>
<feature type="binding site" evidence="12">
    <location>
        <begin position="39"/>
        <end position="43"/>
    </location>
    <ligand>
        <name>substrate</name>
    </ligand>
</feature>
<accession>A0A1B6FFD5</accession>
<keyword evidence="8 12" id="KW-0067">ATP-binding</keyword>
<comment type="cofactor">
    <cofactor evidence="12">
        <name>Mg(2+)</name>
        <dbReference type="ChEBI" id="CHEBI:18420"/>
    </cofactor>
    <text evidence="12">Requires a divalent cation, most likely magnesium in vivo, as an electrophilic catalyst to aid phosphoryl group transfer. It is the chelate of the metal and the nucleotide that is the actual substrate.</text>
</comment>
<dbReference type="InterPro" id="IPR002139">
    <property type="entry name" value="Ribo/fructo_kinase"/>
</dbReference>
<comment type="subcellular location">
    <subcellularLocation>
        <location evidence="12">Cytoplasm</location>
    </subcellularLocation>
    <subcellularLocation>
        <location evidence="12">Nucleus</location>
    </subcellularLocation>
</comment>
<evidence type="ECO:0000256" key="2">
    <source>
        <dbReference type="ARBA" id="ARBA00012035"/>
    </source>
</evidence>
<evidence type="ECO:0000313" key="14">
    <source>
        <dbReference type="EMBL" id="JAS48911.1"/>
    </source>
</evidence>
<comment type="caution">
    <text evidence="12">Lacks conserved residue(s) required for the propagation of feature annotation.</text>
</comment>
<feature type="binding site" evidence="12">
    <location>
        <begin position="11"/>
        <end position="13"/>
    </location>
    <ligand>
        <name>substrate</name>
    </ligand>
</feature>
<feature type="binding site" evidence="12">
    <location>
        <position position="299"/>
    </location>
    <ligand>
        <name>K(+)</name>
        <dbReference type="ChEBI" id="CHEBI:29103"/>
    </ligand>
</feature>
<evidence type="ECO:0000256" key="9">
    <source>
        <dbReference type="ARBA" id="ARBA00022842"/>
    </source>
</evidence>
<dbReference type="SUPFAM" id="SSF53613">
    <property type="entry name" value="Ribokinase-like"/>
    <property type="match status" value="1"/>
</dbReference>
<keyword evidence="7 12" id="KW-0418">Kinase</keyword>
<evidence type="ECO:0000259" key="13">
    <source>
        <dbReference type="Pfam" id="PF00294"/>
    </source>
</evidence>
<evidence type="ECO:0000256" key="5">
    <source>
        <dbReference type="ARBA" id="ARBA00022723"/>
    </source>
</evidence>
<reference evidence="14" key="1">
    <citation type="submission" date="2015-11" db="EMBL/GenBank/DDBJ databases">
        <title>De novo transcriptome assembly of four potential Pierce s Disease insect vectors from Arizona vineyards.</title>
        <authorList>
            <person name="Tassone E.E."/>
        </authorList>
    </citation>
    <scope>NUCLEOTIDE SEQUENCE</scope>
</reference>
<keyword evidence="6 12" id="KW-0547">Nucleotide-binding</keyword>
<feature type="binding site" evidence="12">
    <location>
        <position position="290"/>
    </location>
    <ligand>
        <name>K(+)</name>
        <dbReference type="ChEBI" id="CHEBI:29103"/>
    </ligand>
</feature>
<comment type="function">
    <text evidence="12">Catalyzes the phosphorylation of ribose at O-5 in a reaction requiring ATP and magnesium. The resulting D-ribose-5-phosphate can then be used either for sythesis of nucleotides, histidine, and tryptophan, or as a component of the pentose phosphate pathway.</text>
</comment>
<feature type="binding site" evidence="12">
    <location>
        <position position="140"/>
    </location>
    <ligand>
        <name>substrate</name>
    </ligand>
</feature>
<dbReference type="HAMAP" id="MF_01987">
    <property type="entry name" value="Ribokinase"/>
    <property type="match status" value="1"/>
</dbReference>
<dbReference type="EC" id="2.7.1.15" evidence="2 12"/>
<feature type="binding site" evidence="12">
    <location>
        <position position="254"/>
    </location>
    <ligand>
        <name>K(+)</name>
        <dbReference type="ChEBI" id="CHEBI:29103"/>
    </ligand>
</feature>
<dbReference type="UniPathway" id="UPA00916">
    <property type="reaction ID" value="UER00889"/>
</dbReference>
<dbReference type="Gene3D" id="3.40.1190.20">
    <property type="match status" value="1"/>
</dbReference>
<dbReference type="EMBL" id="GECZ01020858">
    <property type="protein sequence ID" value="JAS48911.1"/>
    <property type="molecule type" value="Transcribed_RNA"/>
</dbReference>
<evidence type="ECO:0000256" key="10">
    <source>
        <dbReference type="ARBA" id="ARBA00022958"/>
    </source>
</evidence>
<sequence length="313" mass="33468">MAKIVVVGSCMIDLTCFSPRLPKCGETIHGTCFKRDFGGKGANQCISATRLGAETALIACLGDDIFGKEYLDHLRKNNVDTRHVSLIEGESCGIAQISVADSGDNHIIIVAGANNHLSAQEITNASGLLATAEVVVFQFETPLSTTVKALKYCKHNNPAGITIVNASPVSQSVDPELYKYTDILCINETEAQMMTGLPTETKIQCEAALAHLLDLGCASVIITLGKDGAMFASREHRAVQYEPGTPVTNPVDTTGAGDAFLGALAFLLAYRSEWPLKRKVQVSCSVAARSIMKRGTQSSFPHARDLPPAWLSD</sequence>
<dbReference type="InterPro" id="IPR002173">
    <property type="entry name" value="Carboh/pur_kinase_PfkB_CS"/>
</dbReference>
<dbReference type="CDD" id="cd01174">
    <property type="entry name" value="ribokinase"/>
    <property type="match status" value="1"/>
</dbReference>
<evidence type="ECO:0000256" key="4">
    <source>
        <dbReference type="ARBA" id="ARBA00022679"/>
    </source>
</evidence>
<dbReference type="InterPro" id="IPR029056">
    <property type="entry name" value="Ribokinase-like"/>
</dbReference>
<comment type="similarity">
    <text evidence="1">Belongs to the carbohydrate kinase pfkB family.</text>
</comment>
<keyword evidence="4 12" id="KW-0808">Transferase</keyword>
<feature type="binding site" evidence="12">
    <location>
        <position position="258"/>
    </location>
    <ligand>
        <name>substrate</name>
    </ligand>
</feature>
<keyword evidence="10 12" id="KW-0630">Potassium</keyword>
<keyword evidence="11 12" id="KW-0119">Carbohydrate metabolism</keyword>
<dbReference type="PROSITE" id="PS00584">
    <property type="entry name" value="PFKB_KINASES_2"/>
    <property type="match status" value="1"/>
</dbReference>
<dbReference type="PANTHER" id="PTHR10584:SF166">
    <property type="entry name" value="RIBOKINASE"/>
    <property type="match status" value="1"/>
</dbReference>
<evidence type="ECO:0000256" key="11">
    <source>
        <dbReference type="ARBA" id="ARBA00023277"/>
    </source>
</evidence>
<evidence type="ECO:0000256" key="12">
    <source>
        <dbReference type="HAMAP-Rule" id="MF_03215"/>
    </source>
</evidence>
<dbReference type="PRINTS" id="PR00990">
    <property type="entry name" value="RIBOKINASE"/>
</dbReference>
<feature type="binding site" evidence="12">
    <location>
        <position position="252"/>
    </location>
    <ligand>
        <name>K(+)</name>
        <dbReference type="ChEBI" id="CHEBI:29103"/>
    </ligand>
</feature>
<feature type="domain" description="Carbohydrate kinase PfkB" evidence="13">
    <location>
        <begin position="1"/>
        <end position="302"/>
    </location>
</feature>
<keyword evidence="12" id="KW-0539">Nucleus</keyword>
<dbReference type="InterPro" id="IPR011611">
    <property type="entry name" value="PfkB_dom"/>
</dbReference>
<gene>
    <name evidence="14" type="ORF">g.16654</name>
</gene>
<dbReference type="AlphaFoldDB" id="A0A1B6FFD5"/>
<proteinExistence type="inferred from homology"/>
<comment type="activity regulation">
    <text evidence="12">Activated by a monovalent cation that binds near, but not in, the active site. The most likely occupant of the site in vivo is potassium. Ion binding induces a conformational change that may alter substrate affinity.</text>
</comment>
<organism evidence="14">
    <name type="scientific">Cuerna arida</name>
    <dbReference type="NCBI Taxonomy" id="1464854"/>
    <lineage>
        <taxon>Eukaryota</taxon>
        <taxon>Metazoa</taxon>
        <taxon>Ecdysozoa</taxon>
        <taxon>Arthropoda</taxon>
        <taxon>Hexapoda</taxon>
        <taxon>Insecta</taxon>
        <taxon>Pterygota</taxon>
        <taxon>Neoptera</taxon>
        <taxon>Paraneoptera</taxon>
        <taxon>Hemiptera</taxon>
        <taxon>Auchenorrhyncha</taxon>
        <taxon>Membracoidea</taxon>
        <taxon>Cicadellidae</taxon>
        <taxon>Cicadellinae</taxon>
        <taxon>Proconiini</taxon>
        <taxon>Cuerna</taxon>
    </lineage>
</organism>
<evidence type="ECO:0000256" key="8">
    <source>
        <dbReference type="ARBA" id="ARBA00022840"/>
    </source>
</evidence>
<dbReference type="GO" id="GO:0005524">
    <property type="term" value="F:ATP binding"/>
    <property type="evidence" value="ECO:0007669"/>
    <property type="project" value="UniProtKB-UniRule"/>
</dbReference>
<dbReference type="GO" id="GO:0004747">
    <property type="term" value="F:ribokinase activity"/>
    <property type="evidence" value="ECO:0007669"/>
    <property type="project" value="UniProtKB-UniRule"/>
</dbReference>
<dbReference type="GO" id="GO:0019303">
    <property type="term" value="P:D-ribose catabolic process"/>
    <property type="evidence" value="ECO:0007669"/>
    <property type="project" value="UniProtKB-UniRule"/>
</dbReference>
<feature type="binding site" evidence="12">
    <location>
        <position position="295"/>
    </location>
    <ligand>
        <name>K(+)</name>
        <dbReference type="ChEBI" id="CHEBI:29103"/>
    </ligand>
</feature>
<dbReference type="GO" id="GO:0046872">
    <property type="term" value="F:metal ion binding"/>
    <property type="evidence" value="ECO:0007669"/>
    <property type="project" value="UniProtKB-KW"/>
</dbReference>
<comment type="similarity">
    <text evidence="12">Belongs to the carbohydrate kinase PfkB family. Ribokinase subfamily.</text>
</comment>
<dbReference type="Pfam" id="PF00294">
    <property type="entry name" value="PfkB"/>
    <property type="match status" value="1"/>
</dbReference>
<protein>
    <recommendedName>
        <fullName evidence="3 12">Ribokinase</fullName>
        <shortName evidence="12">RK</shortName>
        <ecNumber evidence="2 12">2.7.1.15</ecNumber>
    </recommendedName>
</protein>
<feature type="binding site" evidence="12">
    <location>
        <begin position="223"/>
        <end position="228"/>
    </location>
    <ligand>
        <name>ATP</name>
        <dbReference type="ChEBI" id="CHEBI:30616"/>
    </ligand>
</feature>
<evidence type="ECO:0000256" key="1">
    <source>
        <dbReference type="ARBA" id="ARBA00005380"/>
    </source>
</evidence>
<comment type="subunit">
    <text evidence="12">Homodimer.</text>
</comment>
<dbReference type="InterPro" id="IPR011877">
    <property type="entry name" value="Ribokinase"/>
</dbReference>
<dbReference type="PANTHER" id="PTHR10584">
    <property type="entry name" value="SUGAR KINASE"/>
    <property type="match status" value="1"/>
</dbReference>
<evidence type="ECO:0000256" key="6">
    <source>
        <dbReference type="ARBA" id="ARBA00022741"/>
    </source>
</evidence>
<feature type="active site" description="Proton acceptor" evidence="12">
    <location>
        <position position="258"/>
    </location>
</feature>
<feature type="binding site" evidence="12">
    <location>
        <position position="293"/>
    </location>
    <ligand>
        <name>K(+)</name>
        <dbReference type="ChEBI" id="CHEBI:29103"/>
    </ligand>
</feature>
<feature type="binding site" evidence="12">
    <location>
        <position position="187"/>
    </location>
    <ligand>
        <name>ATP</name>
        <dbReference type="ChEBI" id="CHEBI:30616"/>
    </ligand>
</feature>
<comment type="catalytic activity">
    <reaction evidence="12">
        <text>D-ribose + ATP = D-ribose 5-phosphate + ADP + H(+)</text>
        <dbReference type="Rhea" id="RHEA:13697"/>
        <dbReference type="ChEBI" id="CHEBI:15378"/>
        <dbReference type="ChEBI" id="CHEBI:30616"/>
        <dbReference type="ChEBI" id="CHEBI:47013"/>
        <dbReference type="ChEBI" id="CHEBI:78346"/>
        <dbReference type="ChEBI" id="CHEBI:456216"/>
        <dbReference type="EC" id="2.7.1.15"/>
    </reaction>
</comment>